<feature type="binding site" evidence="16">
    <location>
        <begin position="153"/>
        <end position="156"/>
    </location>
    <ligand>
        <name>substrate</name>
    </ligand>
</feature>
<dbReference type="SUPFAM" id="SSF53067">
    <property type="entry name" value="Actin-like ATPase domain"/>
    <property type="match status" value="2"/>
</dbReference>
<evidence type="ECO:0000256" key="4">
    <source>
        <dbReference type="ARBA" id="ARBA00005225"/>
    </source>
</evidence>
<comment type="function">
    <text evidence="16">Catalyzes the phosphorylation of pantothenate (Pan), the first step in CoA biosynthesis.</text>
</comment>
<dbReference type="InterPro" id="IPR043129">
    <property type="entry name" value="ATPase_NBD"/>
</dbReference>
<keyword evidence="11 16" id="KW-0067">ATP-binding</keyword>
<dbReference type="GO" id="GO:0004594">
    <property type="term" value="F:pantothenate kinase activity"/>
    <property type="evidence" value="ECO:0007669"/>
    <property type="project" value="UniProtKB-UniRule"/>
</dbReference>
<evidence type="ECO:0000256" key="3">
    <source>
        <dbReference type="ARBA" id="ARBA00004496"/>
    </source>
</evidence>
<dbReference type="GO" id="GO:0005737">
    <property type="term" value="C:cytoplasm"/>
    <property type="evidence" value="ECO:0007669"/>
    <property type="project" value="UniProtKB-SubCell"/>
</dbReference>
<dbReference type="PANTHER" id="PTHR34265">
    <property type="entry name" value="TYPE III PANTOTHENATE KINASE"/>
    <property type="match status" value="1"/>
</dbReference>
<keyword evidence="12 16" id="KW-0630">Potassium</keyword>
<evidence type="ECO:0000256" key="9">
    <source>
        <dbReference type="ARBA" id="ARBA00022741"/>
    </source>
</evidence>
<feature type="binding site" evidence="16">
    <location>
        <position position="178"/>
    </location>
    <ligand>
        <name>ATP</name>
        <dbReference type="ChEBI" id="CHEBI:30616"/>
    </ligand>
</feature>
<feature type="binding site" evidence="16">
    <location>
        <begin position="52"/>
        <end position="59"/>
    </location>
    <ligand>
        <name>ATP</name>
        <dbReference type="ChEBI" id="CHEBI:30616"/>
    </ligand>
</feature>
<comment type="pathway">
    <text evidence="4 16">Cofactor biosynthesis; coenzyme A biosynthesis; CoA from (R)-pantothenate: step 1/5.</text>
</comment>
<comment type="similarity">
    <text evidence="14 16">Belongs to the type III pantothenate kinase family.</text>
</comment>
<comment type="cofactor">
    <cofactor evidence="2">
        <name>K(+)</name>
        <dbReference type="ChEBI" id="CHEBI:29103"/>
    </cofactor>
</comment>
<keyword evidence="16" id="KW-0479">Metal-binding</keyword>
<evidence type="ECO:0000256" key="12">
    <source>
        <dbReference type="ARBA" id="ARBA00022958"/>
    </source>
</evidence>
<evidence type="ECO:0000256" key="14">
    <source>
        <dbReference type="ARBA" id="ARBA00038036"/>
    </source>
</evidence>
<evidence type="ECO:0000256" key="10">
    <source>
        <dbReference type="ARBA" id="ARBA00022777"/>
    </source>
</evidence>
<comment type="catalytic activity">
    <reaction evidence="1 16">
        <text>(R)-pantothenate + ATP = (R)-4'-phosphopantothenate + ADP + H(+)</text>
        <dbReference type="Rhea" id="RHEA:16373"/>
        <dbReference type="ChEBI" id="CHEBI:10986"/>
        <dbReference type="ChEBI" id="CHEBI:15378"/>
        <dbReference type="ChEBI" id="CHEBI:29032"/>
        <dbReference type="ChEBI" id="CHEBI:30616"/>
        <dbReference type="ChEBI" id="CHEBI:456216"/>
        <dbReference type="EC" id="2.7.1.33"/>
    </reaction>
</comment>
<dbReference type="STRING" id="868595.Desca_0165"/>
<dbReference type="Pfam" id="PF03309">
    <property type="entry name" value="Pan_kinase"/>
    <property type="match status" value="1"/>
</dbReference>
<keyword evidence="9 16" id="KW-0547">Nucleotide-binding</keyword>
<evidence type="ECO:0000256" key="2">
    <source>
        <dbReference type="ARBA" id="ARBA00001958"/>
    </source>
</evidence>
<dbReference type="InterPro" id="IPR004619">
    <property type="entry name" value="Type_III_PanK"/>
</dbReference>
<evidence type="ECO:0000256" key="1">
    <source>
        <dbReference type="ARBA" id="ARBA00001206"/>
    </source>
</evidence>
<evidence type="ECO:0000256" key="5">
    <source>
        <dbReference type="ARBA" id="ARBA00011738"/>
    </source>
</evidence>
<dbReference type="UniPathway" id="UPA00241">
    <property type="reaction ID" value="UER00352"/>
</dbReference>
<keyword evidence="18" id="KW-1185">Reference proteome</keyword>
<keyword evidence="13 16" id="KW-0173">Coenzyme A biosynthesis</keyword>
<sequence>MVILPASKVKIGTKSAFIVLLKINLVELLLSNLRIIYFVPGKAGSILLLAIDIGNTNIVFGVFSDKSLVADWRLATDRNRTADEYGVLLKELFNLSGINMKSVEAIVISSVVPPVNALIESMAKKFFHLNPILVGPGIKTGISIKADNPREVGADRIVNAVAAYSLYGGPLIIVDFGTATTFCCVTARGEYLGGAIAPGIGISTEALFSRAAKLPRVELIKPPSVIGKNTVTAMQSGIIYGFAGQVEMLVKRMKEELGEEAKVIATGGLARVMAQEVAVIDKIEPNLTLIGLRIIYERNRAAVHGGQPCR</sequence>
<evidence type="ECO:0000256" key="15">
    <source>
        <dbReference type="ARBA" id="ARBA00040883"/>
    </source>
</evidence>
<evidence type="ECO:0000256" key="16">
    <source>
        <dbReference type="HAMAP-Rule" id="MF_01274"/>
    </source>
</evidence>
<dbReference type="GO" id="GO:0005524">
    <property type="term" value="F:ATP binding"/>
    <property type="evidence" value="ECO:0007669"/>
    <property type="project" value="UniProtKB-UniRule"/>
</dbReference>
<dbReference type="GO" id="GO:0015937">
    <property type="term" value="P:coenzyme A biosynthetic process"/>
    <property type="evidence" value="ECO:0007669"/>
    <property type="project" value="UniProtKB-UniRule"/>
</dbReference>
<dbReference type="HAMAP" id="MF_01274">
    <property type="entry name" value="Pantothen_kinase_3"/>
    <property type="match status" value="1"/>
</dbReference>
<name>F6B550_DESCC</name>
<dbReference type="HOGENOM" id="CLU_066627_1_0_9"/>
<comment type="cofactor">
    <cofactor evidence="16">
        <name>NH4(+)</name>
        <dbReference type="ChEBI" id="CHEBI:28938"/>
    </cofactor>
    <cofactor evidence="16">
        <name>K(+)</name>
        <dbReference type="ChEBI" id="CHEBI:29103"/>
    </cofactor>
    <text evidence="16">A monovalent cation. Ammonium or potassium.</text>
</comment>
<dbReference type="eggNOG" id="COG1521">
    <property type="taxonomic scope" value="Bacteria"/>
</dbReference>
<dbReference type="AlphaFoldDB" id="F6B550"/>
<evidence type="ECO:0000256" key="8">
    <source>
        <dbReference type="ARBA" id="ARBA00022679"/>
    </source>
</evidence>
<evidence type="ECO:0000313" key="17">
    <source>
        <dbReference type="EMBL" id="AEF93069.1"/>
    </source>
</evidence>
<evidence type="ECO:0000256" key="7">
    <source>
        <dbReference type="ARBA" id="ARBA00022490"/>
    </source>
</evidence>
<keyword evidence="10 16" id="KW-0418">Kinase</keyword>
<accession>F6B550</accession>
<feature type="binding site" evidence="16">
    <location>
        <position position="230"/>
    </location>
    <ligand>
        <name>substrate</name>
    </ligand>
</feature>
<proteinExistence type="inferred from homology"/>
<reference evidence="17" key="1">
    <citation type="submission" date="2011-05" db="EMBL/GenBank/DDBJ databases">
        <title>Complete sequence of Desulfotomaculum carboxydivorans CO-1-SRB.</title>
        <authorList>
            <consortium name="US DOE Joint Genome Institute"/>
            <person name="Lucas S."/>
            <person name="Han J."/>
            <person name="Lapidus A."/>
            <person name="Cheng J.-F."/>
            <person name="Goodwin L."/>
            <person name="Pitluck S."/>
            <person name="Peters L."/>
            <person name="Mikhailova N."/>
            <person name="Lu M."/>
            <person name="Han C."/>
            <person name="Tapia R."/>
            <person name="Land M."/>
            <person name="Hauser L."/>
            <person name="Kyrpides N."/>
            <person name="Ivanova N."/>
            <person name="Pagani I."/>
            <person name="Stams A."/>
            <person name="Plugge C."/>
            <person name="Muyzer G."/>
            <person name="Kuever J."/>
            <person name="Parshina S."/>
            <person name="Ivanova A."/>
            <person name="Nazina T."/>
            <person name="Woyke T."/>
        </authorList>
    </citation>
    <scope>NUCLEOTIDE SEQUENCE [LARGE SCALE GENOMIC DNA]</scope>
    <source>
        <strain evidence="17">CO-1-SRB</strain>
    </source>
</reference>
<dbReference type="KEGG" id="dca:Desca_0165"/>
<gene>
    <name evidence="16" type="primary">coaX</name>
    <name evidence="17" type="ordered locus">Desca_0165</name>
</gene>
<feature type="binding site" evidence="16">
    <location>
        <position position="175"/>
    </location>
    <ligand>
        <name>K(+)</name>
        <dbReference type="ChEBI" id="CHEBI:29103"/>
    </ligand>
</feature>
<dbReference type="NCBIfam" id="NF009848">
    <property type="entry name" value="PRK13318.1-6"/>
    <property type="match status" value="1"/>
</dbReference>
<protein>
    <recommendedName>
        <fullName evidence="15 16">Type III pantothenate kinase</fullName>
        <ecNumber evidence="6 16">2.7.1.33</ecNumber>
    </recommendedName>
    <alternativeName>
        <fullName evidence="16">PanK-III</fullName>
    </alternativeName>
    <alternativeName>
        <fullName evidence="16">Pantothenic acid kinase</fullName>
    </alternativeName>
</protein>
<feature type="active site" description="Proton acceptor" evidence="16">
    <location>
        <position position="155"/>
    </location>
</feature>
<evidence type="ECO:0000256" key="6">
    <source>
        <dbReference type="ARBA" id="ARBA00012102"/>
    </source>
</evidence>
<dbReference type="GO" id="GO:0046872">
    <property type="term" value="F:metal ion binding"/>
    <property type="evidence" value="ECO:0007669"/>
    <property type="project" value="UniProtKB-KW"/>
</dbReference>
<comment type="caution">
    <text evidence="16">Lacks conserved residue(s) required for the propagation of feature annotation.</text>
</comment>
<dbReference type="EC" id="2.7.1.33" evidence="6 16"/>
<dbReference type="EMBL" id="CP002736">
    <property type="protein sequence ID" value="AEF93069.1"/>
    <property type="molecule type" value="Genomic_DNA"/>
</dbReference>
<dbReference type="NCBIfam" id="NF009855">
    <property type="entry name" value="PRK13321.1"/>
    <property type="match status" value="1"/>
</dbReference>
<evidence type="ECO:0000313" key="18">
    <source>
        <dbReference type="Proteomes" id="UP000009226"/>
    </source>
</evidence>
<dbReference type="NCBIfam" id="NF009847">
    <property type="entry name" value="PRK13318.1-5"/>
    <property type="match status" value="1"/>
</dbReference>
<dbReference type="Gene3D" id="3.30.420.40">
    <property type="match status" value="2"/>
</dbReference>
<dbReference type="PANTHER" id="PTHR34265:SF1">
    <property type="entry name" value="TYPE III PANTOTHENATE KINASE"/>
    <property type="match status" value="1"/>
</dbReference>
<keyword evidence="7 16" id="KW-0963">Cytoplasm</keyword>
<evidence type="ECO:0000256" key="13">
    <source>
        <dbReference type="ARBA" id="ARBA00022993"/>
    </source>
</evidence>
<organism evidence="17 18">
    <name type="scientific">Desulfotomaculum nigrificans (strain DSM 14880 / VKM B-2319 / CO-1-SRB)</name>
    <name type="common">Desulfotomaculum carboxydivorans</name>
    <dbReference type="NCBI Taxonomy" id="868595"/>
    <lineage>
        <taxon>Bacteria</taxon>
        <taxon>Bacillati</taxon>
        <taxon>Bacillota</taxon>
        <taxon>Clostridia</taxon>
        <taxon>Eubacteriales</taxon>
        <taxon>Desulfotomaculaceae</taxon>
        <taxon>Desulfotomaculum</taxon>
    </lineage>
</organism>
<keyword evidence="8 16" id="KW-0808">Transferase</keyword>
<dbReference type="NCBIfam" id="TIGR00671">
    <property type="entry name" value="baf"/>
    <property type="match status" value="1"/>
</dbReference>
<comment type="subcellular location">
    <subcellularLocation>
        <location evidence="3 16">Cytoplasm</location>
    </subcellularLocation>
</comment>
<dbReference type="Proteomes" id="UP000009226">
    <property type="component" value="Chromosome"/>
</dbReference>
<evidence type="ECO:0000256" key="11">
    <source>
        <dbReference type="ARBA" id="ARBA00022840"/>
    </source>
</evidence>
<dbReference type="CDD" id="cd24015">
    <property type="entry name" value="ASKHA_NBD_PanK-III"/>
    <property type="match status" value="1"/>
</dbReference>
<comment type="subunit">
    <text evidence="5 16">Homodimer.</text>
</comment>